<keyword evidence="2" id="KW-1185">Reference proteome</keyword>
<gene>
    <name evidence="1" type="ORF">RRG08_040935</name>
</gene>
<evidence type="ECO:0000313" key="2">
    <source>
        <dbReference type="Proteomes" id="UP001283361"/>
    </source>
</evidence>
<dbReference type="AlphaFoldDB" id="A0AAE0XQL0"/>
<dbReference type="Proteomes" id="UP001283361">
    <property type="component" value="Unassembled WGS sequence"/>
</dbReference>
<sequence length="99" mass="11256">MIVKPVMDHGTNIVSNITGEDRAGQASRDHALMPPPSGVCRYLDWNDRMGPELRVCKLRGLTWRVLLSPTIWLTFQYSTGQVVREGGEIMRPRRKHLGK</sequence>
<organism evidence="1 2">
    <name type="scientific">Elysia crispata</name>
    <name type="common">lettuce slug</name>
    <dbReference type="NCBI Taxonomy" id="231223"/>
    <lineage>
        <taxon>Eukaryota</taxon>
        <taxon>Metazoa</taxon>
        <taxon>Spiralia</taxon>
        <taxon>Lophotrochozoa</taxon>
        <taxon>Mollusca</taxon>
        <taxon>Gastropoda</taxon>
        <taxon>Heterobranchia</taxon>
        <taxon>Euthyneura</taxon>
        <taxon>Panpulmonata</taxon>
        <taxon>Sacoglossa</taxon>
        <taxon>Placobranchoidea</taxon>
        <taxon>Plakobranchidae</taxon>
        <taxon>Elysia</taxon>
    </lineage>
</organism>
<comment type="caution">
    <text evidence="1">The sequence shown here is derived from an EMBL/GenBank/DDBJ whole genome shotgun (WGS) entry which is preliminary data.</text>
</comment>
<proteinExistence type="predicted"/>
<dbReference type="EMBL" id="JAWDGP010007821">
    <property type="protein sequence ID" value="KAK3703749.1"/>
    <property type="molecule type" value="Genomic_DNA"/>
</dbReference>
<evidence type="ECO:0000313" key="1">
    <source>
        <dbReference type="EMBL" id="KAK3703749.1"/>
    </source>
</evidence>
<reference evidence="1" key="1">
    <citation type="journal article" date="2023" name="G3 (Bethesda)">
        <title>A reference genome for the long-term kleptoplast-retaining sea slug Elysia crispata morphotype clarki.</title>
        <authorList>
            <person name="Eastman K.E."/>
            <person name="Pendleton A.L."/>
            <person name="Shaikh M.A."/>
            <person name="Suttiyut T."/>
            <person name="Ogas R."/>
            <person name="Tomko P."/>
            <person name="Gavelis G."/>
            <person name="Widhalm J.R."/>
            <person name="Wisecaver J.H."/>
        </authorList>
    </citation>
    <scope>NUCLEOTIDE SEQUENCE</scope>
    <source>
        <strain evidence="1">ECLA1</strain>
    </source>
</reference>
<accession>A0AAE0XQL0</accession>
<protein>
    <submittedName>
        <fullName evidence="1">Uncharacterized protein</fullName>
    </submittedName>
</protein>
<name>A0AAE0XQL0_9GAST</name>